<evidence type="ECO:0000313" key="2">
    <source>
        <dbReference type="EMBL" id="MFC0389823.1"/>
    </source>
</evidence>
<feature type="transmembrane region" description="Helical" evidence="1">
    <location>
        <begin position="163"/>
        <end position="184"/>
    </location>
</feature>
<dbReference type="Proteomes" id="UP001589818">
    <property type="component" value="Unassembled WGS sequence"/>
</dbReference>
<keyword evidence="1" id="KW-0472">Membrane</keyword>
<organism evidence="2 3">
    <name type="scientific">Paenibacillus mendelii</name>
    <dbReference type="NCBI Taxonomy" id="206163"/>
    <lineage>
        <taxon>Bacteria</taxon>
        <taxon>Bacillati</taxon>
        <taxon>Bacillota</taxon>
        <taxon>Bacilli</taxon>
        <taxon>Bacillales</taxon>
        <taxon>Paenibacillaceae</taxon>
        <taxon>Paenibacillus</taxon>
    </lineage>
</organism>
<gene>
    <name evidence="2" type="ORF">ACFFJ8_00385</name>
</gene>
<feature type="transmembrane region" description="Helical" evidence="1">
    <location>
        <begin position="7"/>
        <end position="30"/>
    </location>
</feature>
<keyword evidence="1" id="KW-0812">Transmembrane</keyword>
<sequence length="189" mass="21755">MTIRLRLTLLYSGILASTLLLFGIVLYSFLQFYLYSDLRSSLKDQTRELQENVKYNPLGWNLFIRLDEFDTAHTGMYIQVINLNNGDRARSINLGIVELPFSQKTLEEKKQGYYVTAKIQNSLFLIYSDPLILNGNVVGVLQSAYNIGVLSEFLSILRALLFFYHYLLYVWLHISGGYLLSALYNQSTP</sequence>
<accession>A0ABV6J1S7</accession>
<protein>
    <recommendedName>
        <fullName evidence="4">Two-component sensor histidine kinase</fullName>
    </recommendedName>
</protein>
<comment type="caution">
    <text evidence="2">The sequence shown here is derived from an EMBL/GenBank/DDBJ whole genome shotgun (WGS) entry which is preliminary data.</text>
</comment>
<evidence type="ECO:0008006" key="4">
    <source>
        <dbReference type="Google" id="ProtNLM"/>
    </source>
</evidence>
<name>A0ABV6J1S7_9BACL</name>
<proteinExistence type="predicted"/>
<keyword evidence="3" id="KW-1185">Reference proteome</keyword>
<evidence type="ECO:0000313" key="3">
    <source>
        <dbReference type="Proteomes" id="UP001589818"/>
    </source>
</evidence>
<evidence type="ECO:0000256" key="1">
    <source>
        <dbReference type="SAM" id="Phobius"/>
    </source>
</evidence>
<keyword evidence="1" id="KW-1133">Transmembrane helix</keyword>
<dbReference type="RefSeq" id="WP_204821923.1">
    <property type="nucleotide sequence ID" value="NZ_JANHOF010000015.1"/>
</dbReference>
<reference evidence="2 3" key="1">
    <citation type="submission" date="2024-09" db="EMBL/GenBank/DDBJ databases">
        <authorList>
            <person name="Sun Q."/>
            <person name="Mori K."/>
        </authorList>
    </citation>
    <scope>NUCLEOTIDE SEQUENCE [LARGE SCALE GENOMIC DNA]</scope>
    <source>
        <strain evidence="2 3">CCM 4839</strain>
    </source>
</reference>
<dbReference type="EMBL" id="JBHLVF010000003">
    <property type="protein sequence ID" value="MFC0389823.1"/>
    <property type="molecule type" value="Genomic_DNA"/>
</dbReference>